<gene>
    <name evidence="6" type="ORF">FPOA_01018</name>
</gene>
<dbReference type="SMART" id="SM00906">
    <property type="entry name" value="Fungal_trans"/>
    <property type="match status" value="1"/>
</dbReference>
<dbReference type="GO" id="GO:0005634">
    <property type="term" value="C:nucleus"/>
    <property type="evidence" value="ECO:0007669"/>
    <property type="project" value="UniProtKB-SubCell"/>
</dbReference>
<dbReference type="CDD" id="cd12148">
    <property type="entry name" value="fungal_TF_MHR"/>
    <property type="match status" value="1"/>
</dbReference>
<feature type="compositionally biased region" description="Acidic residues" evidence="4">
    <location>
        <begin position="276"/>
        <end position="287"/>
    </location>
</feature>
<evidence type="ECO:0000259" key="5">
    <source>
        <dbReference type="PROSITE" id="PS50048"/>
    </source>
</evidence>
<feature type="compositionally biased region" description="Polar residues" evidence="4">
    <location>
        <begin position="180"/>
        <end position="223"/>
    </location>
</feature>
<dbReference type="InterPro" id="IPR001138">
    <property type="entry name" value="Zn2Cys6_DnaBD"/>
</dbReference>
<dbReference type="Pfam" id="PF04082">
    <property type="entry name" value="Fungal_trans"/>
    <property type="match status" value="1"/>
</dbReference>
<dbReference type="GO" id="GO:0008270">
    <property type="term" value="F:zinc ion binding"/>
    <property type="evidence" value="ECO:0007669"/>
    <property type="project" value="InterPro"/>
</dbReference>
<dbReference type="GO" id="GO:0000981">
    <property type="term" value="F:DNA-binding transcription factor activity, RNA polymerase II-specific"/>
    <property type="evidence" value="ECO:0007669"/>
    <property type="project" value="InterPro"/>
</dbReference>
<comment type="subcellular location">
    <subcellularLocation>
        <location evidence="1">Nucleus</location>
    </subcellularLocation>
</comment>
<dbReference type="PROSITE" id="PS50048">
    <property type="entry name" value="ZN2_CY6_FUNGAL_2"/>
    <property type="match status" value="1"/>
</dbReference>
<evidence type="ECO:0000256" key="3">
    <source>
        <dbReference type="ARBA" id="ARBA00023242"/>
    </source>
</evidence>
<feature type="region of interest" description="Disordered" evidence="4">
    <location>
        <begin position="159"/>
        <end position="230"/>
    </location>
</feature>
<comment type="caution">
    <text evidence="6">The sequence shown here is derived from an EMBL/GenBank/DDBJ whole genome shotgun (WGS) entry which is preliminary data.</text>
</comment>
<dbReference type="OMA" id="ETCRRPW"/>
<dbReference type="Pfam" id="PF00172">
    <property type="entry name" value="Zn_clus"/>
    <property type="match status" value="1"/>
</dbReference>
<dbReference type="STRING" id="36050.A0A1B8B2X6"/>
<name>A0A1B8B2X6_FUSPO</name>
<dbReference type="SMART" id="SM00066">
    <property type="entry name" value="GAL4"/>
    <property type="match status" value="1"/>
</dbReference>
<feature type="region of interest" description="Disordered" evidence="4">
    <location>
        <begin position="111"/>
        <end position="139"/>
    </location>
</feature>
<protein>
    <recommendedName>
        <fullName evidence="5">Zn(2)-C6 fungal-type domain-containing protein</fullName>
    </recommendedName>
</protein>
<organism evidence="6 7">
    <name type="scientific">Fusarium poae</name>
    <dbReference type="NCBI Taxonomy" id="36050"/>
    <lineage>
        <taxon>Eukaryota</taxon>
        <taxon>Fungi</taxon>
        <taxon>Dikarya</taxon>
        <taxon>Ascomycota</taxon>
        <taxon>Pezizomycotina</taxon>
        <taxon>Sordariomycetes</taxon>
        <taxon>Hypocreomycetidae</taxon>
        <taxon>Hypocreales</taxon>
        <taxon>Nectriaceae</taxon>
        <taxon>Fusarium</taxon>
    </lineage>
</organism>
<dbReference type="EMBL" id="LYXU01000001">
    <property type="protein sequence ID" value="OBS27077.1"/>
    <property type="molecule type" value="Genomic_DNA"/>
</dbReference>
<dbReference type="GO" id="GO:0006351">
    <property type="term" value="P:DNA-templated transcription"/>
    <property type="evidence" value="ECO:0007669"/>
    <property type="project" value="InterPro"/>
</dbReference>
<keyword evidence="7" id="KW-1185">Reference proteome</keyword>
<dbReference type="InterPro" id="IPR007219">
    <property type="entry name" value="XnlR_reg_dom"/>
</dbReference>
<evidence type="ECO:0000313" key="6">
    <source>
        <dbReference type="EMBL" id="OBS27077.1"/>
    </source>
</evidence>
<evidence type="ECO:0000256" key="4">
    <source>
        <dbReference type="SAM" id="MobiDB-lite"/>
    </source>
</evidence>
<dbReference type="Gene3D" id="4.10.240.10">
    <property type="entry name" value="Zn(2)-C6 fungal-type DNA-binding domain"/>
    <property type="match status" value="1"/>
</dbReference>
<dbReference type="PROSITE" id="PS00463">
    <property type="entry name" value="ZN2_CY6_FUNGAL_1"/>
    <property type="match status" value="1"/>
</dbReference>
<feature type="compositionally biased region" description="Polar residues" evidence="4">
    <location>
        <begin position="25"/>
        <end position="78"/>
    </location>
</feature>
<feature type="region of interest" description="Disordered" evidence="4">
    <location>
        <begin position="271"/>
        <end position="292"/>
    </location>
</feature>
<dbReference type="PANTHER" id="PTHR31001:SF50">
    <property type="entry name" value="ZN(II)2CYS6 TRANSCRIPTION FACTOR (EUROFUNG)"/>
    <property type="match status" value="1"/>
</dbReference>
<evidence type="ECO:0000256" key="2">
    <source>
        <dbReference type="ARBA" id="ARBA00022723"/>
    </source>
</evidence>
<evidence type="ECO:0000256" key="1">
    <source>
        <dbReference type="ARBA" id="ARBA00004123"/>
    </source>
</evidence>
<keyword evidence="2" id="KW-0479">Metal-binding</keyword>
<dbReference type="InterPro" id="IPR050613">
    <property type="entry name" value="Sec_Metabolite_Reg"/>
</dbReference>
<dbReference type="GO" id="GO:0003677">
    <property type="term" value="F:DNA binding"/>
    <property type="evidence" value="ECO:0007669"/>
    <property type="project" value="InterPro"/>
</dbReference>
<accession>A0A1B8B2X6</accession>
<keyword evidence="3" id="KW-0539">Nucleus</keyword>
<evidence type="ECO:0000313" key="7">
    <source>
        <dbReference type="Proteomes" id="UP000091967"/>
    </source>
</evidence>
<proteinExistence type="predicted"/>
<sequence length="969" mass="109153">MSNYMDSLSLGPGFNNVGMSEGLDSAQQSTTSPSSISHQDASFHTQPTSFQGNVTVYQTTGPDAHTSPIQQPGSNTPALNPRSCVTCRRRKVRCDKQMPCSNCRRAQIPCVFPAPGRAPRQPRRKDPNAPPKNSSQREIELMKRLRKLEGIVEELSGQIEVESGGKGQSSASSPEAVHPGQNNSFDTSAHNTQRHLSNASSQQGNARITGESPQGSEATSEQSEGARKSMHKKFGRLVLNDNDTSGSRKYVSHGLWAKLNDELDSIREETQRLTDEDFDESDIEETPDSSPAAALSANHNAFIFGYRSTEVDLDKYWPMPTVIPFLWSVYQENVEPLLKVLHIPTMEPVFRDARRDHKQLSSGNEALVWAIYYAAITSLDPDEVRANLGVNKEDVLIQYRFAVEQALAKANFLNSLDTPIMQALLIFLLVVKGQDGSRFCWSLTGLVAHLAQGMGLHRDGSHFGLSPFETEMRRRLWWSLLLLDLRSADELGTDLIISDYDTQMPSNINDADIKPDSTEAPEPREGHSDCAVAIVRFEIAGFGRRLVRLSSASMSFCPKGMPFENTTLSEREDMLIDVYRRVEHKFLKHVTADTDPLYWMAASIARIIMAKMTLVIYQPVLFPGSEGEGALSDEARERAYLAALEIAEYNHILNNDTRCKQFRWLFKTYTNWSAMAYFLIASCRRPWTPLVERGWEAINGYEDHPAQLVKSGDNTSVVMPIRKLYLRAQRHRAAEIIRLRSNPEEARRLEFEERTNPRYQTRFGQETDRNVNKMDEIRQKWRYLVHADGSNIPTSTPAELSPVALPEMLQPTQAQLPSRPRTPSVNDIPGTFDLSDTTMNFMNDMMAQGTNFSMTGFWPLNDVGAAQMKAMNTAATPMTTTAQMPQPQTTQVLDMGQQFQPQSMQLLKDEIPPPYLWDGSYPTMNPNFDPNFDQTAGMDDIDMLGEDFNWHHWSQNVRVWKTIDGVYWG</sequence>
<dbReference type="CDD" id="cd00067">
    <property type="entry name" value="GAL4"/>
    <property type="match status" value="1"/>
</dbReference>
<dbReference type="InterPro" id="IPR036864">
    <property type="entry name" value="Zn2-C6_fun-type_DNA-bd_sf"/>
</dbReference>
<feature type="region of interest" description="Disordered" evidence="4">
    <location>
        <begin position="19"/>
        <end position="82"/>
    </location>
</feature>
<feature type="domain" description="Zn(2)-C6 fungal-type" evidence="5">
    <location>
        <begin position="83"/>
        <end position="112"/>
    </location>
</feature>
<dbReference type="Proteomes" id="UP000091967">
    <property type="component" value="Unassembled WGS sequence"/>
</dbReference>
<dbReference type="AlphaFoldDB" id="A0A1B8B2X6"/>
<reference evidence="6 7" key="1">
    <citation type="submission" date="2016-06" db="EMBL/GenBank/DDBJ databases">
        <title>Living apart together: crosstalk between the core and supernumerary genomes in a fungal plant pathogen.</title>
        <authorList>
            <person name="Vanheule A."/>
            <person name="Audenaert K."/>
            <person name="Warris S."/>
            <person name="Van De Geest H."/>
            <person name="Schijlen E."/>
            <person name="Hofte M."/>
            <person name="De Saeger S."/>
            <person name="Haesaert G."/>
            <person name="Waalwijk C."/>
            <person name="Van Der Lee T."/>
        </authorList>
    </citation>
    <scope>NUCLEOTIDE SEQUENCE [LARGE SCALE GENOMIC DNA]</scope>
    <source>
        <strain evidence="6 7">2516</strain>
    </source>
</reference>
<dbReference type="PANTHER" id="PTHR31001">
    <property type="entry name" value="UNCHARACTERIZED TRANSCRIPTIONAL REGULATORY PROTEIN"/>
    <property type="match status" value="1"/>
</dbReference>
<dbReference type="SUPFAM" id="SSF57701">
    <property type="entry name" value="Zn2/Cys6 DNA-binding domain"/>
    <property type="match status" value="1"/>
</dbReference>